<feature type="transmembrane region" description="Helical" evidence="10">
    <location>
        <begin position="132"/>
        <end position="150"/>
    </location>
</feature>
<dbReference type="RefSeq" id="WP_307725553.1">
    <property type="nucleotide sequence ID" value="NZ_BJYS01000027.1"/>
</dbReference>
<feature type="transmembrane region" description="Helical" evidence="10">
    <location>
        <begin position="54"/>
        <end position="77"/>
    </location>
</feature>
<dbReference type="CDD" id="cd13131">
    <property type="entry name" value="MATE_NorM_like"/>
    <property type="match status" value="1"/>
</dbReference>
<feature type="transmembrane region" description="Helical" evidence="10">
    <location>
        <begin position="195"/>
        <end position="215"/>
    </location>
</feature>
<keyword evidence="7" id="KW-0406">Ion transport</keyword>
<keyword evidence="4" id="KW-1003">Cell membrane</keyword>
<evidence type="ECO:0000256" key="5">
    <source>
        <dbReference type="ARBA" id="ARBA00022692"/>
    </source>
</evidence>
<sequence length="445" mass="48326">MMLSSDYKKHFQENFFLAYPVVLSQLGHVLVSVVDSIMVGQTGTLPLAASSLGNSIFTVVMVLGLGLSISITPLVAGAHGRKNKKRISLLLINGVLVCTAGGLLLFLSGYLISPLLRHLNQPVQVVNLAIPYFHILCFSMLPLMVFQGFRQFAEGLSLTKQSMYISVIANALNVVGNYMLIYGKWGAPALGLNGAAISTMLSRVIMAFMMGYYVMNAKRLKVYRLRWKRKFISVRHMSRIIKLGWPISLQMAFEVGAFSFSAIMIGWLGARELAAHQIAISIASLTYMMAGGIAAAATIRVGNLFGRGQVTEMQKAGYSSLMMVIIFMSTAGLMLILLNNFIPQLYVKDPEVIKVAAGLIIIAALFQISDGVQVVGLGTLRGLEDVKIPSMISLLAYWGVALPIGYVLGFTLGGGANGIWTGLLIGLTIAAILLFFRFRKLSLEK</sequence>
<feature type="transmembrane region" description="Helical" evidence="10">
    <location>
        <begin position="243"/>
        <end position="268"/>
    </location>
</feature>
<evidence type="ECO:0000256" key="1">
    <source>
        <dbReference type="ARBA" id="ARBA00004651"/>
    </source>
</evidence>
<keyword evidence="2" id="KW-0813">Transport</keyword>
<feature type="transmembrane region" description="Helical" evidence="10">
    <location>
        <begin position="355"/>
        <end position="380"/>
    </location>
</feature>
<dbReference type="PANTHER" id="PTHR43298:SF2">
    <property type="entry name" value="FMN_FAD EXPORTER YEEO-RELATED"/>
    <property type="match status" value="1"/>
</dbReference>
<feature type="transmembrane region" description="Helical" evidence="10">
    <location>
        <begin position="16"/>
        <end position="34"/>
    </location>
</feature>
<reference evidence="11 12" key="1">
    <citation type="submission" date="2019-07" db="EMBL/GenBank/DDBJ databases">
        <title>Whole genome shotgun sequence of Adhaeribacter aerolatus NBRC 106133.</title>
        <authorList>
            <person name="Hosoyama A."/>
            <person name="Uohara A."/>
            <person name="Ohji S."/>
            <person name="Ichikawa N."/>
        </authorList>
    </citation>
    <scope>NUCLEOTIDE SEQUENCE [LARGE SCALE GENOMIC DNA]</scope>
    <source>
        <strain evidence="11 12">NBRC 106133</strain>
    </source>
</reference>
<evidence type="ECO:0000256" key="3">
    <source>
        <dbReference type="ARBA" id="ARBA00022449"/>
    </source>
</evidence>
<evidence type="ECO:0000256" key="9">
    <source>
        <dbReference type="ARBA" id="ARBA00031636"/>
    </source>
</evidence>
<dbReference type="GO" id="GO:0005886">
    <property type="term" value="C:plasma membrane"/>
    <property type="evidence" value="ECO:0007669"/>
    <property type="project" value="UniProtKB-SubCell"/>
</dbReference>
<evidence type="ECO:0000313" key="12">
    <source>
        <dbReference type="Proteomes" id="UP000321532"/>
    </source>
</evidence>
<evidence type="ECO:0000256" key="7">
    <source>
        <dbReference type="ARBA" id="ARBA00023065"/>
    </source>
</evidence>
<evidence type="ECO:0000256" key="10">
    <source>
        <dbReference type="SAM" id="Phobius"/>
    </source>
</evidence>
<dbReference type="Proteomes" id="UP000321532">
    <property type="component" value="Unassembled WGS sequence"/>
</dbReference>
<dbReference type="PANTHER" id="PTHR43298">
    <property type="entry name" value="MULTIDRUG RESISTANCE PROTEIN NORM-RELATED"/>
    <property type="match status" value="1"/>
</dbReference>
<evidence type="ECO:0000256" key="8">
    <source>
        <dbReference type="ARBA" id="ARBA00023136"/>
    </source>
</evidence>
<keyword evidence="5 10" id="KW-0812">Transmembrane</keyword>
<keyword evidence="12" id="KW-1185">Reference proteome</keyword>
<keyword evidence="3" id="KW-0050">Antiport</keyword>
<dbReference type="Pfam" id="PF01554">
    <property type="entry name" value="MatE"/>
    <property type="match status" value="2"/>
</dbReference>
<dbReference type="EMBL" id="BJYS01000027">
    <property type="protein sequence ID" value="GEO05811.1"/>
    <property type="molecule type" value="Genomic_DNA"/>
</dbReference>
<dbReference type="InterPro" id="IPR048279">
    <property type="entry name" value="MdtK-like"/>
</dbReference>
<feature type="transmembrane region" description="Helical" evidence="10">
    <location>
        <begin position="162"/>
        <end position="183"/>
    </location>
</feature>
<dbReference type="GO" id="GO:0042910">
    <property type="term" value="F:xenobiotic transmembrane transporter activity"/>
    <property type="evidence" value="ECO:0007669"/>
    <property type="project" value="InterPro"/>
</dbReference>
<feature type="transmembrane region" description="Helical" evidence="10">
    <location>
        <begin position="89"/>
        <end position="112"/>
    </location>
</feature>
<dbReference type="PIRSF" id="PIRSF006603">
    <property type="entry name" value="DinF"/>
    <property type="match status" value="1"/>
</dbReference>
<feature type="transmembrane region" description="Helical" evidence="10">
    <location>
        <begin position="274"/>
        <end position="299"/>
    </location>
</feature>
<protein>
    <recommendedName>
        <fullName evidence="9">Multidrug-efflux transporter</fullName>
    </recommendedName>
</protein>
<gene>
    <name evidence="11" type="primary">norM</name>
    <name evidence="11" type="ORF">AAE02nite_34750</name>
</gene>
<comment type="caution">
    <text evidence="11">The sequence shown here is derived from an EMBL/GenBank/DDBJ whole genome shotgun (WGS) entry which is preliminary data.</text>
</comment>
<evidence type="ECO:0000313" key="11">
    <source>
        <dbReference type="EMBL" id="GEO05811.1"/>
    </source>
</evidence>
<name>A0A512B1I5_9BACT</name>
<evidence type="ECO:0000256" key="6">
    <source>
        <dbReference type="ARBA" id="ARBA00022989"/>
    </source>
</evidence>
<evidence type="ECO:0000256" key="4">
    <source>
        <dbReference type="ARBA" id="ARBA00022475"/>
    </source>
</evidence>
<proteinExistence type="predicted"/>
<evidence type="ECO:0000256" key="2">
    <source>
        <dbReference type="ARBA" id="ARBA00022448"/>
    </source>
</evidence>
<keyword evidence="8 10" id="KW-0472">Membrane</keyword>
<dbReference type="InterPro" id="IPR050222">
    <property type="entry name" value="MATE_MdtK"/>
</dbReference>
<dbReference type="AlphaFoldDB" id="A0A512B1I5"/>
<dbReference type="NCBIfam" id="TIGR00797">
    <property type="entry name" value="matE"/>
    <property type="match status" value="1"/>
</dbReference>
<organism evidence="11 12">
    <name type="scientific">Adhaeribacter aerolatus</name>
    <dbReference type="NCBI Taxonomy" id="670289"/>
    <lineage>
        <taxon>Bacteria</taxon>
        <taxon>Pseudomonadati</taxon>
        <taxon>Bacteroidota</taxon>
        <taxon>Cytophagia</taxon>
        <taxon>Cytophagales</taxon>
        <taxon>Hymenobacteraceae</taxon>
        <taxon>Adhaeribacter</taxon>
    </lineage>
</organism>
<dbReference type="InterPro" id="IPR002528">
    <property type="entry name" value="MATE_fam"/>
</dbReference>
<feature type="transmembrane region" description="Helical" evidence="10">
    <location>
        <begin position="392"/>
        <end position="412"/>
    </location>
</feature>
<comment type="subcellular location">
    <subcellularLocation>
        <location evidence="1">Cell membrane</location>
        <topology evidence="1">Multi-pass membrane protein</topology>
    </subcellularLocation>
</comment>
<dbReference type="GO" id="GO:0006811">
    <property type="term" value="P:monoatomic ion transport"/>
    <property type="evidence" value="ECO:0007669"/>
    <property type="project" value="UniProtKB-KW"/>
</dbReference>
<accession>A0A512B1I5</accession>
<feature type="transmembrane region" description="Helical" evidence="10">
    <location>
        <begin position="418"/>
        <end position="436"/>
    </location>
</feature>
<feature type="transmembrane region" description="Helical" evidence="10">
    <location>
        <begin position="320"/>
        <end position="343"/>
    </location>
</feature>
<keyword evidence="6 10" id="KW-1133">Transmembrane helix</keyword>
<dbReference type="GO" id="GO:0015297">
    <property type="term" value="F:antiporter activity"/>
    <property type="evidence" value="ECO:0007669"/>
    <property type="project" value="UniProtKB-KW"/>
</dbReference>